<dbReference type="Pfam" id="PF13649">
    <property type="entry name" value="Methyltransf_25"/>
    <property type="match status" value="1"/>
</dbReference>
<keyword evidence="3 5" id="KW-0808">Transferase</keyword>
<dbReference type="EC" id="2.1.1.144" evidence="5"/>
<evidence type="ECO:0000256" key="5">
    <source>
        <dbReference type="HAMAP-Rule" id="MF_00560"/>
    </source>
</evidence>
<dbReference type="InterPro" id="IPR029063">
    <property type="entry name" value="SAM-dependent_MTases_sf"/>
</dbReference>
<accession>A0A365H5D0</accession>
<gene>
    <name evidence="5" type="primary">tam</name>
    <name evidence="7" type="ORF">DPM19_15140</name>
</gene>
<dbReference type="PANTHER" id="PTHR43861:SF1">
    <property type="entry name" value="TRANS-ACONITATE 2-METHYLTRANSFERASE"/>
    <property type="match status" value="1"/>
</dbReference>
<dbReference type="PANTHER" id="PTHR43861">
    <property type="entry name" value="TRANS-ACONITATE 2-METHYLTRANSFERASE-RELATED"/>
    <property type="match status" value="1"/>
</dbReference>
<dbReference type="Gene3D" id="1.10.150.290">
    <property type="entry name" value="S-adenosyl-L-methionine-dependent methyltransferases"/>
    <property type="match status" value="1"/>
</dbReference>
<evidence type="ECO:0000256" key="2">
    <source>
        <dbReference type="ARBA" id="ARBA00022603"/>
    </source>
</evidence>
<dbReference type="EMBL" id="QLYX01000006">
    <property type="protein sequence ID" value="RAY14307.1"/>
    <property type="molecule type" value="Genomic_DNA"/>
</dbReference>
<dbReference type="InterPro" id="IPR041698">
    <property type="entry name" value="Methyltransf_25"/>
</dbReference>
<evidence type="ECO:0000313" key="7">
    <source>
        <dbReference type="EMBL" id="RAY14307.1"/>
    </source>
</evidence>
<keyword evidence="2 5" id="KW-0489">Methyltransferase</keyword>
<dbReference type="Gene3D" id="3.40.50.150">
    <property type="entry name" value="Vaccinia Virus protein VP39"/>
    <property type="match status" value="1"/>
</dbReference>
<comment type="subcellular location">
    <subcellularLocation>
        <location evidence="5">Cytoplasm</location>
    </subcellularLocation>
</comment>
<comment type="function">
    <text evidence="5">Catalyzes the S-adenosylmethionine monomethyl esterification of trans-aconitate.</text>
</comment>
<keyword evidence="1 5" id="KW-0963">Cytoplasm</keyword>
<comment type="catalytic activity">
    <reaction evidence="5">
        <text>trans-aconitate + S-adenosyl-L-methionine = (E)-3-(methoxycarbonyl)pent-2-enedioate + S-adenosyl-L-homocysteine</text>
        <dbReference type="Rhea" id="RHEA:14969"/>
        <dbReference type="ChEBI" id="CHEBI:15708"/>
        <dbReference type="ChEBI" id="CHEBI:57470"/>
        <dbReference type="ChEBI" id="CHEBI:57856"/>
        <dbReference type="ChEBI" id="CHEBI:59789"/>
        <dbReference type="EC" id="2.1.1.144"/>
    </reaction>
</comment>
<dbReference type="RefSeq" id="WP_111867891.1">
    <property type="nucleotide sequence ID" value="NZ_QLYX01000006.1"/>
</dbReference>
<sequence length="259" mass="27655">MSRHAVWDPVQYAVFEDERGRPFAELLARVTPARPPRTVVDLGCGDGGLTATLAGRWPGAAVTGLDSSAEMIARARPEPGLDFTVGDIAGWHPDEPVDVIVSNAALHWVPGHAGMLPRWFGALAPGGVLAFQVPGNHAAPSHALLRELTEAPRWRDRLAGTVARRPVLDPAGYLDLLAPLGARVDAWETTYAQVLPGPDPVLEWVKGTALRPVLAALDEAAAGDFLAEYAGLLREAYPPAPHGTVFPFRRIFVVAGRSP</sequence>
<dbReference type="Proteomes" id="UP000251891">
    <property type="component" value="Unassembled WGS sequence"/>
</dbReference>
<dbReference type="NCBIfam" id="NF010703">
    <property type="entry name" value="PRK14103.1"/>
    <property type="match status" value="1"/>
</dbReference>
<dbReference type="InterPro" id="IPR023506">
    <property type="entry name" value="Trans-aconitate_MeTrfase"/>
</dbReference>
<reference evidence="7 8" key="1">
    <citation type="submission" date="2018-06" db="EMBL/GenBank/DDBJ databases">
        <title>Actinomadura craniellae sp. nov. isolated from marine sponge Craniella sp.</title>
        <authorList>
            <person name="Li L."/>
            <person name="Xu Q.H."/>
            <person name="Lin H.W."/>
            <person name="Lu Y.H."/>
        </authorList>
    </citation>
    <scope>NUCLEOTIDE SEQUENCE [LARGE SCALE GENOMIC DNA]</scope>
    <source>
        <strain evidence="7 8">LHW63021</strain>
    </source>
</reference>
<keyword evidence="4 5" id="KW-0949">S-adenosyl-L-methionine</keyword>
<evidence type="ECO:0000313" key="8">
    <source>
        <dbReference type="Proteomes" id="UP000251891"/>
    </source>
</evidence>
<dbReference type="GO" id="GO:0005737">
    <property type="term" value="C:cytoplasm"/>
    <property type="evidence" value="ECO:0007669"/>
    <property type="project" value="UniProtKB-SubCell"/>
</dbReference>
<dbReference type="GO" id="GO:0032259">
    <property type="term" value="P:methylation"/>
    <property type="evidence" value="ECO:0007669"/>
    <property type="project" value="UniProtKB-KW"/>
</dbReference>
<feature type="domain" description="Methyltransferase" evidence="6">
    <location>
        <begin position="39"/>
        <end position="127"/>
    </location>
</feature>
<dbReference type="CDD" id="cd02440">
    <property type="entry name" value="AdoMet_MTases"/>
    <property type="match status" value="1"/>
</dbReference>
<dbReference type="OrthoDB" id="9795085at2"/>
<dbReference type="HAMAP" id="MF_00560">
    <property type="entry name" value="Tran_acon_Me_trans"/>
    <property type="match status" value="1"/>
</dbReference>
<keyword evidence="8" id="KW-1185">Reference proteome</keyword>
<comment type="caution">
    <text evidence="7">The sequence shown here is derived from an EMBL/GenBank/DDBJ whole genome shotgun (WGS) entry which is preliminary data.</text>
</comment>
<dbReference type="InterPro" id="IPR023149">
    <property type="entry name" value="Trans_acon_MeTrfase_C"/>
</dbReference>
<dbReference type="AlphaFoldDB" id="A0A365H5D0"/>
<evidence type="ECO:0000259" key="6">
    <source>
        <dbReference type="Pfam" id="PF13649"/>
    </source>
</evidence>
<name>A0A365H5D0_9ACTN</name>
<evidence type="ECO:0000256" key="3">
    <source>
        <dbReference type="ARBA" id="ARBA00022679"/>
    </source>
</evidence>
<proteinExistence type="inferred from homology"/>
<evidence type="ECO:0000256" key="1">
    <source>
        <dbReference type="ARBA" id="ARBA00022490"/>
    </source>
</evidence>
<dbReference type="SUPFAM" id="SSF53335">
    <property type="entry name" value="S-adenosyl-L-methionine-dependent methyltransferases"/>
    <property type="match status" value="1"/>
</dbReference>
<comment type="similarity">
    <text evidence="5">Belongs to the methyltransferase superfamily. Tam family.</text>
</comment>
<protein>
    <recommendedName>
        <fullName evidence="5">Trans-aconitate 2-methyltransferase</fullName>
        <ecNumber evidence="5">2.1.1.144</ecNumber>
    </recommendedName>
</protein>
<dbReference type="GO" id="GO:0030798">
    <property type="term" value="F:trans-aconitate 2-methyltransferase activity"/>
    <property type="evidence" value="ECO:0007669"/>
    <property type="project" value="UniProtKB-UniRule"/>
</dbReference>
<evidence type="ECO:0000256" key="4">
    <source>
        <dbReference type="ARBA" id="ARBA00022691"/>
    </source>
</evidence>
<organism evidence="7 8">
    <name type="scientific">Actinomadura craniellae</name>
    <dbReference type="NCBI Taxonomy" id="2231787"/>
    <lineage>
        <taxon>Bacteria</taxon>
        <taxon>Bacillati</taxon>
        <taxon>Actinomycetota</taxon>
        <taxon>Actinomycetes</taxon>
        <taxon>Streptosporangiales</taxon>
        <taxon>Thermomonosporaceae</taxon>
        <taxon>Actinomadura</taxon>
    </lineage>
</organism>